<keyword evidence="2" id="KW-1185">Reference proteome</keyword>
<reference evidence="1" key="1">
    <citation type="journal article" date="2020" name="Stud. Mycol.">
        <title>101 Dothideomycetes genomes: a test case for predicting lifestyles and emergence of pathogens.</title>
        <authorList>
            <person name="Haridas S."/>
            <person name="Albert R."/>
            <person name="Binder M."/>
            <person name="Bloem J."/>
            <person name="Labutti K."/>
            <person name="Salamov A."/>
            <person name="Andreopoulos B."/>
            <person name="Baker S."/>
            <person name="Barry K."/>
            <person name="Bills G."/>
            <person name="Bluhm B."/>
            <person name="Cannon C."/>
            <person name="Castanera R."/>
            <person name="Culley D."/>
            <person name="Daum C."/>
            <person name="Ezra D."/>
            <person name="Gonzalez J."/>
            <person name="Henrissat B."/>
            <person name="Kuo A."/>
            <person name="Liang C."/>
            <person name="Lipzen A."/>
            <person name="Lutzoni F."/>
            <person name="Magnuson J."/>
            <person name="Mondo S."/>
            <person name="Nolan M."/>
            <person name="Ohm R."/>
            <person name="Pangilinan J."/>
            <person name="Park H.-J."/>
            <person name="Ramirez L."/>
            <person name="Alfaro M."/>
            <person name="Sun H."/>
            <person name="Tritt A."/>
            <person name="Yoshinaga Y."/>
            <person name="Zwiers L.-H."/>
            <person name="Turgeon B."/>
            <person name="Goodwin S."/>
            <person name="Spatafora J."/>
            <person name="Crous P."/>
            <person name="Grigoriev I."/>
        </authorList>
    </citation>
    <scope>NUCLEOTIDE SEQUENCE</scope>
    <source>
        <strain evidence="1">CBS 123094</strain>
    </source>
</reference>
<protein>
    <submittedName>
        <fullName evidence="1">Uncharacterized protein</fullName>
    </submittedName>
</protein>
<dbReference type="Proteomes" id="UP000799779">
    <property type="component" value="Unassembled WGS sequence"/>
</dbReference>
<evidence type="ECO:0000313" key="1">
    <source>
        <dbReference type="EMBL" id="KAF2006398.1"/>
    </source>
</evidence>
<evidence type="ECO:0000313" key="2">
    <source>
        <dbReference type="Proteomes" id="UP000799779"/>
    </source>
</evidence>
<proteinExistence type="predicted"/>
<name>A0A6A5WZ02_9PLEO</name>
<gene>
    <name evidence="1" type="ORF">P154DRAFT_258632</name>
</gene>
<dbReference type="EMBL" id="ML977560">
    <property type="protein sequence ID" value="KAF2006398.1"/>
    <property type="molecule type" value="Genomic_DNA"/>
</dbReference>
<sequence>MGPRTALQLGGSLLEDRTRRRGGRDWQGAGSSVKIFAAAGEALAGVWGVAGAKTYPVNGLRKQRAAVGRRARAASSKAGVGAAWEQRAGGWAGTIAVKCVDVVLSCRGSRLICRQRVSECSPLFLAAVEEQEETSEQAGWDGLFQNSLPDESTGLRIVITARFDGGIMKMRSAGLTSGGPGDGGFCARLRGGGVGLLASTVLLDNLKQANAKGCEGPACLRAGRRR</sequence>
<accession>A0A6A5WZ02</accession>
<organism evidence="1 2">
    <name type="scientific">Amniculicola lignicola CBS 123094</name>
    <dbReference type="NCBI Taxonomy" id="1392246"/>
    <lineage>
        <taxon>Eukaryota</taxon>
        <taxon>Fungi</taxon>
        <taxon>Dikarya</taxon>
        <taxon>Ascomycota</taxon>
        <taxon>Pezizomycotina</taxon>
        <taxon>Dothideomycetes</taxon>
        <taxon>Pleosporomycetidae</taxon>
        <taxon>Pleosporales</taxon>
        <taxon>Amniculicolaceae</taxon>
        <taxon>Amniculicola</taxon>
    </lineage>
</organism>
<dbReference type="AlphaFoldDB" id="A0A6A5WZ02"/>